<feature type="region of interest" description="Disordered" evidence="1">
    <location>
        <begin position="26"/>
        <end position="119"/>
    </location>
</feature>
<feature type="compositionally biased region" description="Basic residues" evidence="1">
    <location>
        <begin position="282"/>
        <end position="293"/>
    </location>
</feature>
<feature type="compositionally biased region" description="Basic and acidic residues" evidence="1">
    <location>
        <begin position="222"/>
        <end position="233"/>
    </location>
</feature>
<dbReference type="OrthoDB" id="2159131at2759"/>
<gene>
    <name evidence="3" type="ORF">HCDG_03688</name>
</gene>
<feature type="compositionally biased region" description="Basic and acidic residues" evidence="1">
    <location>
        <begin position="249"/>
        <end position="281"/>
    </location>
</feature>
<dbReference type="PANTHER" id="PTHR22093:SF0">
    <property type="entry name" value="LEUKOCYTE RECEPTOR CLUSTER MEMBER 1"/>
    <property type="match status" value="1"/>
</dbReference>
<feature type="compositionally biased region" description="Basic and acidic residues" evidence="1">
    <location>
        <begin position="71"/>
        <end position="84"/>
    </location>
</feature>
<feature type="compositionally biased region" description="Basic and acidic residues" evidence="1">
    <location>
        <begin position="331"/>
        <end position="341"/>
    </location>
</feature>
<feature type="compositionally biased region" description="Basic and acidic residues" evidence="1">
    <location>
        <begin position="357"/>
        <end position="371"/>
    </location>
</feature>
<dbReference type="EMBL" id="GG692422">
    <property type="protein sequence ID" value="EER42229.1"/>
    <property type="molecule type" value="Genomic_DNA"/>
</dbReference>
<dbReference type="eggNOG" id="ENOG502RR25">
    <property type="taxonomic scope" value="Eukaryota"/>
</dbReference>
<dbReference type="PANTHER" id="PTHR22093">
    <property type="entry name" value="LEUKOCYTE RECEPTOR CLUSTER LRC MEMBER 1"/>
    <property type="match status" value="1"/>
</dbReference>
<dbReference type="InterPro" id="IPR039875">
    <property type="entry name" value="LENG1-like"/>
</dbReference>
<accession>C6HCD9</accession>
<dbReference type="Proteomes" id="UP000002624">
    <property type="component" value="Unassembled WGS sequence"/>
</dbReference>
<protein>
    <recommendedName>
        <fullName evidence="2">CBF1-interacting co-repressor CIR N-terminal domain-containing protein</fullName>
    </recommendedName>
</protein>
<feature type="compositionally biased region" description="Basic and acidic residues" evidence="1">
    <location>
        <begin position="92"/>
        <end position="119"/>
    </location>
</feature>
<name>C6HCD9_AJECH</name>
<dbReference type="AlphaFoldDB" id="C6HCD9"/>
<evidence type="ECO:0000256" key="1">
    <source>
        <dbReference type="SAM" id="MobiDB-lite"/>
    </source>
</evidence>
<feature type="region of interest" description="Disordered" evidence="1">
    <location>
        <begin position="215"/>
        <end position="371"/>
    </location>
</feature>
<feature type="compositionally biased region" description="Polar residues" evidence="1">
    <location>
        <begin position="294"/>
        <end position="303"/>
    </location>
</feature>
<evidence type="ECO:0000313" key="4">
    <source>
        <dbReference type="Proteomes" id="UP000002624"/>
    </source>
</evidence>
<dbReference type="VEuPathDB" id="FungiDB:HCDG_03688"/>
<sequence>MVLHLLGKKSWNVYNRDNIARVRRDEAEAKAREEEERRHLQQVDAEKRLEILRGLRSPSKSPPPPDPEESPANKRRDQERERGPPHRKRRRIAGENDTDRDIRFAREDAQRAEARREKDVVVVGKLPKDDAPLMDDSGHISLFPEPAAADSVINDLRKNPEAEAEATRKKREYEDQYTMRFSNAAGFKTSLDKGPWYSSSTTDIAAQTVEDMLPNKDVWGNEDPRRQERERARISMGDPLMAMKRGVRQLRDVERERNKWAEEKKRELKVFKEEKRRERRDSSRHRREMRRRQGSNASHNSLAGFSLDAGTQPVENSRDRNRERSKKHRREGRERNQERSSKHMRSYVDSQSHKTSRNHETNRSKCPSADK</sequence>
<dbReference type="HOGENOM" id="CLU_047019_1_1_1"/>
<dbReference type="SMART" id="SM01083">
    <property type="entry name" value="Cir_N"/>
    <property type="match status" value="1"/>
</dbReference>
<organism evidence="3 4">
    <name type="scientific">Ajellomyces capsulatus (strain H143)</name>
    <name type="common">Darling's disease fungus</name>
    <name type="synonym">Histoplasma capsulatum</name>
    <dbReference type="NCBI Taxonomy" id="544712"/>
    <lineage>
        <taxon>Eukaryota</taxon>
        <taxon>Fungi</taxon>
        <taxon>Dikarya</taxon>
        <taxon>Ascomycota</taxon>
        <taxon>Pezizomycotina</taxon>
        <taxon>Eurotiomycetes</taxon>
        <taxon>Eurotiomycetidae</taxon>
        <taxon>Onygenales</taxon>
        <taxon>Ajellomycetaceae</taxon>
        <taxon>Histoplasma</taxon>
    </lineage>
</organism>
<evidence type="ECO:0000259" key="2">
    <source>
        <dbReference type="SMART" id="SM01083"/>
    </source>
</evidence>
<dbReference type="OMA" id="KRYSAQF"/>
<reference evidence="4" key="1">
    <citation type="submission" date="2009-05" db="EMBL/GenBank/DDBJ databases">
        <title>The genome sequence of Ajellomyces capsulatus strain H143.</title>
        <authorList>
            <person name="Champion M."/>
            <person name="Cuomo C.A."/>
            <person name="Ma L.-J."/>
            <person name="Henn M.R."/>
            <person name="Sil A."/>
            <person name="Goldman B."/>
            <person name="Young S.K."/>
            <person name="Kodira C.D."/>
            <person name="Zeng Q."/>
            <person name="Koehrsen M."/>
            <person name="Alvarado L."/>
            <person name="Berlin A.M."/>
            <person name="Borenstein D."/>
            <person name="Chen Z."/>
            <person name="Engels R."/>
            <person name="Freedman E."/>
            <person name="Gellesch M."/>
            <person name="Goldberg J."/>
            <person name="Griggs A."/>
            <person name="Gujja S."/>
            <person name="Heiman D.I."/>
            <person name="Hepburn T.A."/>
            <person name="Howarth C."/>
            <person name="Jen D."/>
            <person name="Larson L."/>
            <person name="Lewis B."/>
            <person name="Mehta T."/>
            <person name="Park D."/>
            <person name="Pearson M."/>
            <person name="Roberts A."/>
            <person name="Saif S."/>
            <person name="Shea T.D."/>
            <person name="Shenoy N."/>
            <person name="Sisk P."/>
            <person name="Stolte C."/>
            <person name="Sykes S."/>
            <person name="Walk T."/>
            <person name="White J."/>
            <person name="Yandava C."/>
            <person name="Klein B."/>
            <person name="McEwen J.G."/>
            <person name="Puccia R."/>
            <person name="Goldman G.H."/>
            <person name="Felipe M.S."/>
            <person name="Nino-Vega G."/>
            <person name="San-Blas G."/>
            <person name="Taylor J.W."/>
            <person name="Mendoza L."/>
            <person name="Galagan J.E."/>
            <person name="Nusbaum C."/>
            <person name="Birren B.W."/>
        </authorList>
    </citation>
    <scope>NUCLEOTIDE SEQUENCE [LARGE SCALE GENOMIC DNA]</scope>
    <source>
        <strain evidence="4">H143</strain>
    </source>
</reference>
<evidence type="ECO:0000313" key="3">
    <source>
        <dbReference type="EMBL" id="EER42229.1"/>
    </source>
</evidence>
<feature type="domain" description="CBF1-interacting co-repressor CIR N-terminal" evidence="2">
    <location>
        <begin position="10"/>
        <end position="46"/>
    </location>
</feature>
<feature type="compositionally biased region" description="Basic and acidic residues" evidence="1">
    <location>
        <begin position="26"/>
        <end position="53"/>
    </location>
</feature>
<proteinExistence type="predicted"/>
<dbReference type="STRING" id="544712.C6HCD9"/>
<dbReference type="InterPro" id="IPR019339">
    <property type="entry name" value="CIR_N_dom"/>
</dbReference>